<feature type="compositionally biased region" description="Polar residues" evidence="1">
    <location>
        <begin position="82"/>
        <end position="92"/>
    </location>
</feature>
<evidence type="ECO:0000256" key="1">
    <source>
        <dbReference type="SAM" id="MobiDB-lite"/>
    </source>
</evidence>
<sequence>MAADWQEGVEVIGPWCTDMQLLWSVRPQYFRGCELIATQGARDELLTFKGDDAADEDEDNAEDDDEEVDDDVEVDDEELSLPRSTSASNRSFPPSGCAPTSLGVATSNRLF</sequence>
<dbReference type="Proteomes" id="UP001162060">
    <property type="component" value="Unassembled WGS sequence"/>
</dbReference>
<comment type="caution">
    <text evidence="2">The sequence shown here is derived from an EMBL/GenBank/DDBJ whole genome shotgun (WGS) entry which is preliminary data.</text>
</comment>
<name>A0AAV1VJ79_9STRA</name>
<organism evidence="2 3">
    <name type="scientific">Peronospora matthiolae</name>
    <dbReference type="NCBI Taxonomy" id="2874970"/>
    <lineage>
        <taxon>Eukaryota</taxon>
        <taxon>Sar</taxon>
        <taxon>Stramenopiles</taxon>
        <taxon>Oomycota</taxon>
        <taxon>Peronosporomycetes</taxon>
        <taxon>Peronosporales</taxon>
        <taxon>Peronosporaceae</taxon>
        <taxon>Peronospora</taxon>
    </lineage>
</organism>
<evidence type="ECO:0000313" key="2">
    <source>
        <dbReference type="EMBL" id="CAK7946311.1"/>
    </source>
</evidence>
<dbReference type="AlphaFoldDB" id="A0AAV1VJ79"/>
<accession>A0AAV1VJ79</accession>
<feature type="compositionally biased region" description="Acidic residues" evidence="1">
    <location>
        <begin position="53"/>
        <end position="79"/>
    </location>
</feature>
<proteinExistence type="predicted"/>
<feature type="region of interest" description="Disordered" evidence="1">
    <location>
        <begin position="49"/>
        <end position="111"/>
    </location>
</feature>
<dbReference type="EMBL" id="CAKLBY020000356">
    <property type="protein sequence ID" value="CAK7946311.1"/>
    <property type="molecule type" value="Genomic_DNA"/>
</dbReference>
<evidence type="ECO:0000313" key="3">
    <source>
        <dbReference type="Proteomes" id="UP001162060"/>
    </source>
</evidence>
<reference evidence="2" key="1">
    <citation type="submission" date="2024-01" db="EMBL/GenBank/DDBJ databases">
        <authorList>
            <person name="Webb A."/>
        </authorList>
    </citation>
    <scope>NUCLEOTIDE SEQUENCE</scope>
    <source>
        <strain evidence="2">Pm1</strain>
    </source>
</reference>
<gene>
    <name evidence="2" type="ORF">PM001_LOCUS31461</name>
</gene>
<protein>
    <submittedName>
        <fullName evidence="2">Uncharacterized protein</fullName>
    </submittedName>
</protein>